<comment type="caution">
    <text evidence="1">The sequence shown here is derived from an EMBL/GenBank/DDBJ whole genome shotgun (WGS) entry which is preliminary data.</text>
</comment>
<proteinExistence type="predicted"/>
<reference evidence="1 2" key="1">
    <citation type="journal article" date="2023" name="J. Hered.">
        <title>Chromosome-level genome of the wood stork (Mycteria americana) provides insight into avian chromosome evolution.</title>
        <authorList>
            <person name="Flamio R. Jr."/>
            <person name="Ramstad K.M."/>
        </authorList>
    </citation>
    <scope>NUCLEOTIDE SEQUENCE [LARGE SCALE GENOMIC DNA]</scope>
    <source>
        <strain evidence="1">JAX WOST 10</strain>
    </source>
</reference>
<accession>A0AAN7NEG2</accession>
<dbReference type="AlphaFoldDB" id="A0AAN7NEG2"/>
<feature type="non-terminal residue" evidence="1">
    <location>
        <position position="278"/>
    </location>
</feature>
<evidence type="ECO:0000313" key="2">
    <source>
        <dbReference type="Proteomes" id="UP001333110"/>
    </source>
</evidence>
<evidence type="ECO:0000313" key="1">
    <source>
        <dbReference type="EMBL" id="KAK4823602.1"/>
    </source>
</evidence>
<gene>
    <name evidence="1" type="ORF">QYF61_003802</name>
</gene>
<protein>
    <submittedName>
        <fullName evidence="1">Uncharacterized protein</fullName>
    </submittedName>
</protein>
<sequence length="278" mass="30400">MILKVFSNLYDSVILYGLWERNMLTDGNCEPPRKGQTLQALKIQYVPVSHMLGSPDLDPPLQMCLTSAEQRGRITFLNLLEANGRAAWAEGASFPITLCTRHHAEVELCQESHLQAALPCWVRRRTMGENDIPRELCNNAARAVCDLMLTSSTSTLPDTSTMPAGTSVCQEQQRGSCHPCHCPHDTLTTEKFSTDAFLAMKISINKKRGLLQEVPVDVSPGPAEHSNPAAAVPPPGPSHLLTERGFSLTTEGVAGPTGLFIIPGDSREVKKKIKGCWE</sequence>
<dbReference type="Proteomes" id="UP001333110">
    <property type="component" value="Unassembled WGS sequence"/>
</dbReference>
<dbReference type="EMBL" id="JAUNZN010000003">
    <property type="protein sequence ID" value="KAK4823602.1"/>
    <property type="molecule type" value="Genomic_DNA"/>
</dbReference>
<organism evidence="1 2">
    <name type="scientific">Mycteria americana</name>
    <name type="common">Wood stork</name>
    <dbReference type="NCBI Taxonomy" id="33587"/>
    <lineage>
        <taxon>Eukaryota</taxon>
        <taxon>Metazoa</taxon>
        <taxon>Chordata</taxon>
        <taxon>Craniata</taxon>
        <taxon>Vertebrata</taxon>
        <taxon>Euteleostomi</taxon>
        <taxon>Archelosauria</taxon>
        <taxon>Archosauria</taxon>
        <taxon>Dinosauria</taxon>
        <taxon>Saurischia</taxon>
        <taxon>Theropoda</taxon>
        <taxon>Coelurosauria</taxon>
        <taxon>Aves</taxon>
        <taxon>Neognathae</taxon>
        <taxon>Neoaves</taxon>
        <taxon>Aequornithes</taxon>
        <taxon>Ciconiiformes</taxon>
        <taxon>Ciconiidae</taxon>
        <taxon>Mycteria</taxon>
    </lineage>
</organism>
<name>A0AAN7NEG2_MYCAM</name>
<keyword evidence="2" id="KW-1185">Reference proteome</keyword>